<organism evidence="8 9">
    <name type="scientific">Capsicum annuum</name>
    <name type="common">Capsicum pepper</name>
    <dbReference type="NCBI Taxonomy" id="4072"/>
    <lineage>
        <taxon>Eukaryota</taxon>
        <taxon>Viridiplantae</taxon>
        <taxon>Streptophyta</taxon>
        <taxon>Embryophyta</taxon>
        <taxon>Tracheophyta</taxon>
        <taxon>Spermatophyta</taxon>
        <taxon>Magnoliopsida</taxon>
        <taxon>eudicotyledons</taxon>
        <taxon>Gunneridae</taxon>
        <taxon>Pentapetalae</taxon>
        <taxon>asterids</taxon>
        <taxon>lamiids</taxon>
        <taxon>Solanales</taxon>
        <taxon>Solanaceae</taxon>
        <taxon>Solanoideae</taxon>
        <taxon>Capsiceae</taxon>
        <taxon>Capsicum</taxon>
    </lineage>
</organism>
<protein>
    <recommendedName>
        <fullName evidence="3">peptidylprolyl isomerase</fullName>
        <ecNumber evidence="3">5.2.1.8</ecNumber>
    </recommendedName>
</protein>
<dbReference type="GO" id="GO:0005737">
    <property type="term" value="C:cytoplasm"/>
    <property type="evidence" value="ECO:0000318"/>
    <property type="project" value="GO_Central"/>
</dbReference>
<dbReference type="GO" id="GO:0006457">
    <property type="term" value="P:protein folding"/>
    <property type="evidence" value="ECO:0000318"/>
    <property type="project" value="GO_Central"/>
</dbReference>
<evidence type="ECO:0000256" key="6">
    <source>
        <dbReference type="SAM" id="MobiDB-lite"/>
    </source>
</evidence>
<comment type="similarity">
    <text evidence="2">Belongs to the cyclophilin-type PPIase family.</text>
</comment>
<dbReference type="CDD" id="cd01926">
    <property type="entry name" value="cyclophilin_ABH_like"/>
    <property type="match status" value="1"/>
</dbReference>
<dbReference type="EMBL" id="AYRZ02000001">
    <property type="protein sequence ID" value="PHT94134.1"/>
    <property type="molecule type" value="Genomic_DNA"/>
</dbReference>
<dbReference type="PANTHER" id="PTHR11071">
    <property type="entry name" value="PEPTIDYL-PROLYL CIS-TRANS ISOMERASE"/>
    <property type="match status" value="1"/>
</dbReference>
<dbReference type="Gene3D" id="2.40.100.10">
    <property type="entry name" value="Cyclophilin-like"/>
    <property type="match status" value="1"/>
</dbReference>
<feature type="region of interest" description="Disordered" evidence="6">
    <location>
        <begin position="298"/>
        <end position="332"/>
    </location>
</feature>
<dbReference type="InterPro" id="IPR020892">
    <property type="entry name" value="Cyclophilin-type_PPIase_CS"/>
</dbReference>
<evidence type="ECO:0000256" key="1">
    <source>
        <dbReference type="ARBA" id="ARBA00000971"/>
    </source>
</evidence>
<reference evidence="8 9" key="2">
    <citation type="journal article" date="2017" name="Genome Biol.">
        <title>New reference genome sequences of hot pepper reveal the massive evolution of plant disease-resistance genes by retroduplication.</title>
        <authorList>
            <person name="Kim S."/>
            <person name="Park J."/>
            <person name="Yeom S.I."/>
            <person name="Kim Y.M."/>
            <person name="Seo E."/>
            <person name="Kim K.T."/>
            <person name="Kim M.S."/>
            <person name="Lee J.M."/>
            <person name="Cheong K."/>
            <person name="Shin H.S."/>
            <person name="Kim S.B."/>
            <person name="Han K."/>
            <person name="Lee J."/>
            <person name="Park M."/>
            <person name="Lee H.A."/>
            <person name="Lee H.Y."/>
            <person name="Lee Y."/>
            <person name="Oh S."/>
            <person name="Lee J.H."/>
            <person name="Choi E."/>
            <person name="Choi E."/>
            <person name="Lee S.E."/>
            <person name="Jeon J."/>
            <person name="Kim H."/>
            <person name="Choi G."/>
            <person name="Song H."/>
            <person name="Lee J."/>
            <person name="Lee S.C."/>
            <person name="Kwon J.K."/>
            <person name="Lee H.Y."/>
            <person name="Koo N."/>
            <person name="Hong Y."/>
            <person name="Kim R.W."/>
            <person name="Kang W.H."/>
            <person name="Huh J.H."/>
            <person name="Kang B.C."/>
            <person name="Yang T.J."/>
            <person name="Lee Y.H."/>
            <person name="Bennetzen J.L."/>
            <person name="Choi D."/>
        </authorList>
    </citation>
    <scope>NUCLEOTIDE SEQUENCE [LARGE SCALE GENOMIC DNA]</scope>
    <source>
        <strain evidence="9">cv. CM334</strain>
    </source>
</reference>
<dbReference type="PANTHER" id="PTHR11071:SF561">
    <property type="entry name" value="PEPTIDYL-PROLYL CIS-TRANS ISOMERASE D-RELATED"/>
    <property type="match status" value="1"/>
</dbReference>
<feature type="compositionally biased region" description="Basic residues" evidence="6">
    <location>
        <begin position="299"/>
        <end position="308"/>
    </location>
</feature>
<gene>
    <name evidence="8" type="ORF">T459_02016</name>
</gene>
<dbReference type="Proteomes" id="UP000222542">
    <property type="component" value="Unassembled WGS sequence"/>
</dbReference>
<dbReference type="PRINTS" id="PR00153">
    <property type="entry name" value="CSAPPISMRASE"/>
</dbReference>
<dbReference type="GO" id="GO:0003755">
    <property type="term" value="F:peptidyl-prolyl cis-trans isomerase activity"/>
    <property type="evidence" value="ECO:0000318"/>
    <property type="project" value="GO_Central"/>
</dbReference>
<keyword evidence="4" id="KW-0697">Rotamase</keyword>
<evidence type="ECO:0000313" key="9">
    <source>
        <dbReference type="Proteomes" id="UP000222542"/>
    </source>
</evidence>
<name>A0A2G3AIT0_CAPAN</name>
<comment type="catalytic activity">
    <reaction evidence="1">
        <text>[protein]-peptidylproline (omega=180) = [protein]-peptidylproline (omega=0)</text>
        <dbReference type="Rhea" id="RHEA:16237"/>
        <dbReference type="Rhea" id="RHEA-COMP:10747"/>
        <dbReference type="Rhea" id="RHEA-COMP:10748"/>
        <dbReference type="ChEBI" id="CHEBI:83833"/>
        <dbReference type="ChEBI" id="CHEBI:83834"/>
        <dbReference type="EC" id="5.2.1.8"/>
    </reaction>
</comment>
<dbReference type="InterPro" id="IPR002130">
    <property type="entry name" value="Cyclophilin-type_PPIase_dom"/>
</dbReference>
<dbReference type="Pfam" id="PF00160">
    <property type="entry name" value="Pro_isomerase"/>
    <property type="match status" value="1"/>
</dbReference>
<evidence type="ECO:0000256" key="4">
    <source>
        <dbReference type="ARBA" id="ARBA00023110"/>
    </source>
</evidence>
<proteinExistence type="inferred from homology"/>
<dbReference type="OMA" id="HQTAMEN"/>
<reference evidence="8 9" key="1">
    <citation type="journal article" date="2014" name="Nat. Genet.">
        <title>Genome sequence of the hot pepper provides insights into the evolution of pungency in Capsicum species.</title>
        <authorList>
            <person name="Kim S."/>
            <person name="Park M."/>
            <person name="Yeom S.I."/>
            <person name="Kim Y.M."/>
            <person name="Lee J.M."/>
            <person name="Lee H.A."/>
            <person name="Seo E."/>
            <person name="Choi J."/>
            <person name="Cheong K."/>
            <person name="Kim K.T."/>
            <person name="Jung K."/>
            <person name="Lee G.W."/>
            <person name="Oh S.K."/>
            <person name="Bae C."/>
            <person name="Kim S.B."/>
            <person name="Lee H.Y."/>
            <person name="Kim S.Y."/>
            <person name="Kim M.S."/>
            <person name="Kang B.C."/>
            <person name="Jo Y.D."/>
            <person name="Yang H.B."/>
            <person name="Jeong H.J."/>
            <person name="Kang W.H."/>
            <person name="Kwon J.K."/>
            <person name="Shin C."/>
            <person name="Lim J.Y."/>
            <person name="Park J.H."/>
            <person name="Huh J.H."/>
            <person name="Kim J.S."/>
            <person name="Kim B.D."/>
            <person name="Cohen O."/>
            <person name="Paran I."/>
            <person name="Suh M.C."/>
            <person name="Lee S.B."/>
            <person name="Kim Y.K."/>
            <person name="Shin Y."/>
            <person name="Noh S.J."/>
            <person name="Park J."/>
            <person name="Seo Y.S."/>
            <person name="Kwon S.Y."/>
            <person name="Kim H.A."/>
            <person name="Park J.M."/>
            <person name="Kim H.J."/>
            <person name="Choi S.B."/>
            <person name="Bosland P.W."/>
            <person name="Reeves G."/>
            <person name="Jo S.H."/>
            <person name="Lee B.W."/>
            <person name="Cho H.T."/>
            <person name="Choi H.S."/>
            <person name="Lee M.S."/>
            <person name="Yu Y."/>
            <person name="Do Choi Y."/>
            <person name="Park B.S."/>
            <person name="van Deynze A."/>
            <person name="Ashrafi H."/>
            <person name="Hill T."/>
            <person name="Kim W.T."/>
            <person name="Pai H.S."/>
            <person name="Ahn H.K."/>
            <person name="Yeam I."/>
            <person name="Giovannoni J.J."/>
            <person name="Rose J.K."/>
            <person name="Sorensen I."/>
            <person name="Lee S.J."/>
            <person name="Kim R.W."/>
            <person name="Choi I.Y."/>
            <person name="Choi B.S."/>
            <person name="Lim J.S."/>
            <person name="Lee Y.H."/>
            <person name="Choi D."/>
        </authorList>
    </citation>
    <scope>NUCLEOTIDE SEQUENCE [LARGE SCALE GENOMIC DNA]</scope>
    <source>
        <strain evidence="9">cv. CM334</strain>
    </source>
</reference>
<dbReference type="Gramene" id="PHT94134">
    <property type="protein sequence ID" value="PHT94134"/>
    <property type="gene ID" value="T459_02016"/>
</dbReference>
<dbReference type="PROSITE" id="PS50072">
    <property type="entry name" value="CSA_PPIASE_2"/>
    <property type="match status" value="1"/>
</dbReference>
<keyword evidence="5 8" id="KW-0413">Isomerase</keyword>
<dbReference type="EC" id="5.2.1.8" evidence="3"/>
<evidence type="ECO:0000256" key="5">
    <source>
        <dbReference type="ARBA" id="ARBA00023235"/>
    </source>
</evidence>
<comment type="caution">
    <text evidence="8">The sequence shown here is derived from an EMBL/GenBank/DDBJ whole genome shotgun (WGS) entry which is preliminary data.</text>
</comment>
<dbReference type="InterPro" id="IPR029000">
    <property type="entry name" value="Cyclophilin-like_dom_sf"/>
</dbReference>
<evidence type="ECO:0000256" key="2">
    <source>
        <dbReference type="ARBA" id="ARBA00007365"/>
    </source>
</evidence>
<keyword evidence="9" id="KW-1185">Reference proteome</keyword>
<evidence type="ECO:0000313" key="8">
    <source>
        <dbReference type="EMBL" id="PHT94134.1"/>
    </source>
</evidence>
<evidence type="ECO:0000256" key="3">
    <source>
        <dbReference type="ARBA" id="ARBA00013194"/>
    </source>
</evidence>
<dbReference type="STRING" id="4072.A0A2G3AIT0"/>
<accession>A0A2G3AIT0</accession>
<evidence type="ECO:0000259" key="7">
    <source>
        <dbReference type="PROSITE" id="PS50072"/>
    </source>
</evidence>
<feature type="compositionally biased region" description="Basic and acidic residues" evidence="6">
    <location>
        <begin position="309"/>
        <end position="320"/>
    </location>
</feature>
<dbReference type="PROSITE" id="PS00170">
    <property type="entry name" value="CSA_PPIASE_1"/>
    <property type="match status" value="1"/>
</dbReference>
<dbReference type="SUPFAM" id="SSF50891">
    <property type="entry name" value="Cyclophilin-like"/>
    <property type="match status" value="1"/>
</dbReference>
<feature type="domain" description="PPIase cyclophilin-type" evidence="7">
    <location>
        <begin position="104"/>
        <end position="254"/>
    </location>
</feature>
<dbReference type="AlphaFoldDB" id="A0A2G3AIT0"/>
<sequence length="360" mass="39637">MNHQTAMENLELSDLPKQSNLGSLSAPRVANPTYAVSPKLVKSSFSSSCFFSGSLRLTTSSNRSVYRKTGGSSVSIQASAQVTDLQSKVTHKVYFDISIGNPVGKLAGRIVIGLYGDDVPQTAENFRALCTGEKGFGFKDSAFHRVIKDFMIQGGDFDKGNGTGGKSIYGRTFKDENFKLVHTGPGVVSMANAGPNTNGSQFFICTVKTPWLDQRHVVFGQVLEGMDIVKLIESQETDRGDRPRKRVVISDCEKSFKNYTKLSSHLLVAEQNNDLLMKNHENRPTGSAPLPEMNDVHAHHARRGKGRGPGRDRDDQERNHVSGVNHSSNKKRKMRNVKQLLIFDVVEKDTIHVTVVLSST</sequence>
<dbReference type="FunFam" id="2.40.100.10:FF:000001">
    <property type="entry name" value="Peptidyl-prolyl cis-trans isomerase"/>
    <property type="match status" value="1"/>
</dbReference>
<dbReference type="GO" id="GO:0016018">
    <property type="term" value="F:cyclosporin A binding"/>
    <property type="evidence" value="ECO:0000318"/>
    <property type="project" value="GO_Central"/>
</dbReference>